<evidence type="ECO:0000313" key="6">
    <source>
        <dbReference type="Proteomes" id="UP001162972"/>
    </source>
</evidence>
<evidence type="ECO:0000256" key="2">
    <source>
        <dbReference type="ARBA" id="ARBA00022771"/>
    </source>
</evidence>
<dbReference type="SUPFAM" id="SSF57903">
    <property type="entry name" value="FYVE/PHD zinc finger"/>
    <property type="match status" value="1"/>
</dbReference>
<dbReference type="InterPro" id="IPR013083">
    <property type="entry name" value="Znf_RING/FYVE/PHD"/>
</dbReference>
<dbReference type="InterPro" id="IPR011011">
    <property type="entry name" value="Znf_FYVE_PHD"/>
</dbReference>
<keyword evidence="2" id="KW-0863">Zinc-finger</keyword>
<keyword evidence="3" id="KW-0862">Zinc</keyword>
<evidence type="ECO:0000313" key="5">
    <source>
        <dbReference type="EMBL" id="KAJ6424799.1"/>
    </source>
</evidence>
<keyword evidence="1" id="KW-0479">Metal-binding</keyword>
<evidence type="ECO:0000256" key="4">
    <source>
        <dbReference type="SAM" id="MobiDB-lite"/>
    </source>
</evidence>
<dbReference type="AlphaFoldDB" id="A0AAD6PCK0"/>
<dbReference type="Proteomes" id="UP001162972">
    <property type="component" value="Chromosome 16"/>
</dbReference>
<comment type="caution">
    <text evidence="5">The sequence shown here is derived from an EMBL/GenBank/DDBJ whole genome shotgun (WGS) entry which is preliminary data.</text>
</comment>
<dbReference type="GO" id="GO:0008270">
    <property type="term" value="F:zinc ion binding"/>
    <property type="evidence" value="ECO:0007669"/>
    <property type="project" value="UniProtKB-KW"/>
</dbReference>
<feature type="compositionally biased region" description="Basic and acidic residues" evidence="4">
    <location>
        <begin position="59"/>
        <end position="76"/>
    </location>
</feature>
<sequence>MCGEWFHGDAFGLDAENINKLIGFRCHMCLKKTPPICPHAAATSHEFEIGEVQNDAETDFPKEGTDSVPHLEEEDHPGLLPVDESAHVEGQLAQLSSYKVDVDLIETELASLGSDGAKDGLTTPIPEITH</sequence>
<reference evidence="5 6" key="1">
    <citation type="journal article" date="2023" name="Int. J. Mol. Sci.">
        <title>De Novo Assembly and Annotation of 11 Diverse Shrub Willow (Salix) Genomes Reveals Novel Gene Organization in Sex-Linked Regions.</title>
        <authorList>
            <person name="Hyden B."/>
            <person name="Feng K."/>
            <person name="Yates T.B."/>
            <person name="Jawdy S."/>
            <person name="Cereghino C."/>
            <person name="Smart L.B."/>
            <person name="Muchero W."/>
        </authorList>
    </citation>
    <scope>NUCLEOTIDE SEQUENCE [LARGE SCALE GENOMIC DNA]</scope>
    <source>
        <tissue evidence="5">Shoot tip</tissue>
    </source>
</reference>
<protein>
    <submittedName>
        <fullName evidence="5">Uncharacterized protein</fullName>
    </submittedName>
</protein>
<organism evidence="5 6">
    <name type="scientific">Salix udensis</name>
    <dbReference type="NCBI Taxonomy" id="889485"/>
    <lineage>
        <taxon>Eukaryota</taxon>
        <taxon>Viridiplantae</taxon>
        <taxon>Streptophyta</taxon>
        <taxon>Embryophyta</taxon>
        <taxon>Tracheophyta</taxon>
        <taxon>Spermatophyta</taxon>
        <taxon>Magnoliopsida</taxon>
        <taxon>eudicotyledons</taxon>
        <taxon>Gunneridae</taxon>
        <taxon>Pentapetalae</taxon>
        <taxon>rosids</taxon>
        <taxon>fabids</taxon>
        <taxon>Malpighiales</taxon>
        <taxon>Salicaceae</taxon>
        <taxon>Saliceae</taxon>
        <taxon>Salix</taxon>
    </lineage>
</organism>
<feature type="region of interest" description="Disordered" evidence="4">
    <location>
        <begin position="57"/>
        <end position="76"/>
    </location>
</feature>
<dbReference type="Gene3D" id="3.30.40.10">
    <property type="entry name" value="Zinc/RING finger domain, C3HC4 (zinc finger)"/>
    <property type="match status" value="1"/>
</dbReference>
<keyword evidence="6" id="KW-1185">Reference proteome</keyword>
<evidence type="ECO:0000256" key="1">
    <source>
        <dbReference type="ARBA" id="ARBA00022723"/>
    </source>
</evidence>
<name>A0AAD6PCK0_9ROSI</name>
<proteinExistence type="predicted"/>
<gene>
    <name evidence="5" type="ORF">OIU84_025552</name>
</gene>
<accession>A0AAD6PCK0</accession>
<evidence type="ECO:0000256" key="3">
    <source>
        <dbReference type="ARBA" id="ARBA00022833"/>
    </source>
</evidence>
<dbReference type="EMBL" id="JAPFFJ010000006">
    <property type="protein sequence ID" value="KAJ6424799.1"/>
    <property type="molecule type" value="Genomic_DNA"/>
</dbReference>